<gene>
    <name evidence="1" type="ORF">CPT_Piffle_059</name>
</gene>
<dbReference type="Gene3D" id="6.20.230.10">
    <property type="match status" value="1"/>
</dbReference>
<dbReference type="EMBL" id="MZ326857">
    <property type="protein sequence ID" value="QYW01913.1"/>
    <property type="molecule type" value="Genomic_DNA"/>
</dbReference>
<sequence>MADLNPKAFDGMVLHLEAVALKGNTGEQGAPGTTGAPGKSNYQLWLEAGNVGTIEDFLATTKGEKGDKGDSLISRGEWRMGPYFPGEFVFAPRSSTDSRNVIWFLNGTEEYLSTIVPFNEPDMWTMLDIIAGIPDAPADGKQYARKNNEWTEVTSADVSRVLTLNDATTVDPFTKYAEWEAQYGFATDSSDWGATWNVDDVAALAFSGARAGSDSPAISISSEGQVCWDYSGNPSGGSAAMPVLPPDTSRAYWVANPRPWLLQSFHPVGQDCEGVGMLGHAIRNVGLIFKGFIRVRSTTNGCYFAMRFIGGTMELYLKSVGITSNYVMCDVKGSDAAPVFTSKLPTKQILSGQLLEVHWAPSA</sequence>
<dbReference type="SUPFAM" id="SSF58046">
    <property type="entry name" value="Fibritin"/>
    <property type="match status" value="1"/>
</dbReference>
<protein>
    <submittedName>
        <fullName evidence="1">Tail fiber assembly chaperone</fullName>
    </submittedName>
</protein>
<dbReference type="Proteomes" id="UP000827904">
    <property type="component" value="Segment"/>
</dbReference>
<reference evidence="1 2" key="1">
    <citation type="submission" date="2021-06" db="EMBL/GenBank/DDBJ databases">
        <title>Complete genome sequence of Stenotrophomonas maltophilia phage Piffle.</title>
        <authorList>
            <person name="Kirchhoff M."/>
            <person name="Ortega C."/>
            <person name="Clark J."/>
            <person name="Liu M."/>
            <person name="Burrowes B."/>
        </authorList>
    </citation>
    <scope>NUCLEOTIDE SEQUENCE [LARGE SCALE GENOMIC DNA]</scope>
</reference>
<evidence type="ECO:0000313" key="2">
    <source>
        <dbReference type="Proteomes" id="UP000827904"/>
    </source>
</evidence>
<organism evidence="1 2">
    <name type="scientific">Stenotrophomonas phage Piffle</name>
    <dbReference type="NCBI Taxonomy" id="2859656"/>
    <lineage>
        <taxon>Viruses</taxon>
        <taxon>Duplodnaviria</taxon>
        <taxon>Heunggongvirae</taxon>
        <taxon>Uroviricota</taxon>
        <taxon>Caudoviricetes</taxon>
        <taxon>Schitoviridae</taxon>
        <taxon>Pokkenvirus</taxon>
        <taxon>Pokkenvirus piffle</taxon>
    </lineage>
</organism>
<keyword evidence="2" id="KW-1185">Reference proteome</keyword>
<evidence type="ECO:0000313" key="1">
    <source>
        <dbReference type="EMBL" id="QYW01913.1"/>
    </source>
</evidence>
<proteinExistence type="predicted"/>
<name>A0AAE7WP96_9CAUD</name>
<accession>A0AAE7WP96</accession>